<dbReference type="EC" id="3.1.4.52" evidence="2"/>
<evidence type="ECO:0000259" key="11">
    <source>
        <dbReference type="PROSITE" id="PS50883"/>
    </source>
</evidence>
<dbReference type="PANTHER" id="PTHR33121">
    <property type="entry name" value="CYCLIC DI-GMP PHOSPHODIESTERASE PDEF"/>
    <property type="match status" value="1"/>
</dbReference>
<dbReference type="STRING" id="158500.BES08_00285"/>
<dbReference type="Gene3D" id="3.20.20.450">
    <property type="entry name" value="EAL domain"/>
    <property type="match status" value="1"/>
</dbReference>
<dbReference type="SUPFAM" id="SSF141868">
    <property type="entry name" value="EAL domain-like"/>
    <property type="match status" value="1"/>
</dbReference>
<protein>
    <recommendedName>
        <fullName evidence="2">cyclic-guanylate-specific phosphodiesterase</fullName>
        <ecNumber evidence="2">3.1.4.52</ecNumber>
    </recommendedName>
</protein>
<dbReference type="InterPro" id="IPR001633">
    <property type="entry name" value="EAL_dom"/>
</dbReference>
<keyword evidence="7 10" id="KW-1133">Transmembrane helix</keyword>
<dbReference type="Pfam" id="PF12792">
    <property type="entry name" value="CSS-motif"/>
    <property type="match status" value="1"/>
</dbReference>
<evidence type="ECO:0000256" key="10">
    <source>
        <dbReference type="SAM" id="Phobius"/>
    </source>
</evidence>
<dbReference type="InterPro" id="IPR035919">
    <property type="entry name" value="EAL_sf"/>
</dbReference>
<dbReference type="PROSITE" id="PS50883">
    <property type="entry name" value="EAL"/>
    <property type="match status" value="1"/>
</dbReference>
<feature type="domain" description="EAL" evidence="11">
    <location>
        <begin position="262"/>
        <end position="514"/>
    </location>
</feature>
<gene>
    <name evidence="12" type="ORF">BV97_04709</name>
</gene>
<dbReference type="AlphaFoldDB" id="A0A031JNN4"/>
<dbReference type="SMART" id="SM00052">
    <property type="entry name" value="EAL"/>
    <property type="match status" value="1"/>
</dbReference>
<evidence type="ECO:0000256" key="9">
    <source>
        <dbReference type="ARBA" id="ARBA00034290"/>
    </source>
</evidence>
<evidence type="ECO:0000256" key="2">
    <source>
        <dbReference type="ARBA" id="ARBA00012282"/>
    </source>
</evidence>
<reference evidence="12 13" key="1">
    <citation type="submission" date="2014-03" db="EMBL/GenBank/DDBJ databases">
        <title>Whole genome sequence of Novosphingobium resinovorum KF1.</title>
        <authorList>
            <person name="Gan H.M."/>
            <person name="Gan H.Y."/>
            <person name="Chew T.H."/>
            <person name="Savka M.A."/>
        </authorList>
    </citation>
    <scope>NUCLEOTIDE SEQUENCE [LARGE SCALE GENOMIC DNA]</scope>
    <source>
        <strain evidence="12 13">KF1</strain>
    </source>
</reference>
<keyword evidence="8 10" id="KW-0472">Membrane</keyword>
<dbReference type="GO" id="GO:0071111">
    <property type="term" value="F:cyclic-guanylate-specific phosphodiesterase activity"/>
    <property type="evidence" value="ECO:0007669"/>
    <property type="project" value="UniProtKB-EC"/>
</dbReference>
<dbReference type="Proteomes" id="UP000024329">
    <property type="component" value="Unassembled WGS sequence"/>
</dbReference>
<keyword evidence="6" id="KW-0378">Hydrolase</keyword>
<evidence type="ECO:0000313" key="12">
    <source>
        <dbReference type="EMBL" id="EZP74761.1"/>
    </source>
</evidence>
<evidence type="ECO:0000256" key="4">
    <source>
        <dbReference type="ARBA" id="ARBA00022636"/>
    </source>
</evidence>
<dbReference type="InterPro" id="IPR024744">
    <property type="entry name" value="CSS-motif_dom"/>
</dbReference>
<keyword evidence="5 10" id="KW-0812">Transmembrane</keyword>
<name>A0A031JNN4_9SPHN</name>
<dbReference type="EMBL" id="JFYZ01000041">
    <property type="protein sequence ID" value="EZP74761.1"/>
    <property type="molecule type" value="Genomic_DNA"/>
</dbReference>
<proteinExistence type="predicted"/>
<accession>A0A031JNN4</accession>
<comment type="subcellular location">
    <subcellularLocation>
        <location evidence="1">Cell membrane</location>
        <topology evidence="1">Multi-pass membrane protein</topology>
    </subcellularLocation>
</comment>
<evidence type="ECO:0000256" key="6">
    <source>
        <dbReference type="ARBA" id="ARBA00022801"/>
    </source>
</evidence>
<evidence type="ECO:0000256" key="8">
    <source>
        <dbReference type="ARBA" id="ARBA00023136"/>
    </source>
</evidence>
<dbReference type="CDD" id="cd01948">
    <property type="entry name" value="EAL"/>
    <property type="match status" value="1"/>
</dbReference>
<dbReference type="GO" id="GO:0005886">
    <property type="term" value="C:plasma membrane"/>
    <property type="evidence" value="ECO:0007669"/>
    <property type="project" value="UniProtKB-SubCell"/>
</dbReference>
<feature type="transmembrane region" description="Helical" evidence="10">
    <location>
        <begin position="237"/>
        <end position="257"/>
    </location>
</feature>
<evidence type="ECO:0000313" key="13">
    <source>
        <dbReference type="Proteomes" id="UP000024329"/>
    </source>
</evidence>
<dbReference type="PANTHER" id="PTHR33121:SF79">
    <property type="entry name" value="CYCLIC DI-GMP PHOSPHODIESTERASE PDED-RELATED"/>
    <property type="match status" value="1"/>
</dbReference>
<sequence>MQRQRIVFIAGILAALATILPLAAAIAYARHRALEAEREHLAEYSDWTLRRAERNFARVTDVFRELQAVDWDACGEDHIARMRKLAVDNLAVEEVGYFQDGKLACTSWGKVTKLVAHGTPDARLAGGFGLYLNVAPQVSAGHPVIVVDHGDYNALVSHERFVDVLTDTPMTVGIATLQGRIIAVNGTAPGEVMRRAASSDGFARVGARIFTSVHDGHFRAFAITDEAYVQSRMARELWALVPLALLTSALLVALIVWTSRRRLTPERALEDAIRRRELHVLYQPIMEIATGLCVGAEALLRWQRSDGTSVSPEVFIPLAEKHRLIEPLTDMMIGCVVADLADMLRRERSVHVAINISAIDMQSGRFLPVLTHALAEAGVAPRQVWLEATERGFMDAAAARETLEKARAEGHMVAIDDFGTGYSSLAQLAALPLDALKIDKSFVDAIGREAATSVVVPHVIEIAHGLNLLIVAEGVETPEQEAYLRAAGVGFAQGWLYAKALPAGEFLAFQEAINGRRVSPFLTSLAG</sequence>
<evidence type="ECO:0000256" key="5">
    <source>
        <dbReference type="ARBA" id="ARBA00022692"/>
    </source>
</evidence>
<dbReference type="Pfam" id="PF00563">
    <property type="entry name" value="EAL"/>
    <property type="match status" value="1"/>
</dbReference>
<dbReference type="RefSeq" id="WP_008832601.1">
    <property type="nucleotide sequence ID" value="NZ_JFYZ01000041.1"/>
</dbReference>
<dbReference type="InterPro" id="IPR050706">
    <property type="entry name" value="Cyclic-di-GMP_PDE-like"/>
</dbReference>
<evidence type="ECO:0000256" key="7">
    <source>
        <dbReference type="ARBA" id="ARBA00022989"/>
    </source>
</evidence>
<dbReference type="eggNOG" id="COG4943">
    <property type="taxonomic scope" value="Bacteria"/>
</dbReference>
<organism evidence="12 13">
    <name type="scientific">Novosphingobium resinovorum</name>
    <dbReference type="NCBI Taxonomy" id="158500"/>
    <lineage>
        <taxon>Bacteria</taxon>
        <taxon>Pseudomonadati</taxon>
        <taxon>Pseudomonadota</taxon>
        <taxon>Alphaproteobacteria</taxon>
        <taxon>Sphingomonadales</taxon>
        <taxon>Sphingomonadaceae</taxon>
        <taxon>Novosphingobium</taxon>
    </lineage>
</organism>
<comment type="catalytic activity">
    <reaction evidence="9">
        <text>3',3'-c-di-GMP + H2O = 5'-phosphoguanylyl(3'-&gt;5')guanosine + H(+)</text>
        <dbReference type="Rhea" id="RHEA:24902"/>
        <dbReference type="ChEBI" id="CHEBI:15377"/>
        <dbReference type="ChEBI" id="CHEBI:15378"/>
        <dbReference type="ChEBI" id="CHEBI:58754"/>
        <dbReference type="ChEBI" id="CHEBI:58805"/>
        <dbReference type="EC" id="3.1.4.52"/>
    </reaction>
</comment>
<comment type="caution">
    <text evidence="12">The sequence shown here is derived from an EMBL/GenBank/DDBJ whole genome shotgun (WGS) entry which is preliminary data.</text>
</comment>
<evidence type="ECO:0000256" key="3">
    <source>
        <dbReference type="ARBA" id="ARBA00022475"/>
    </source>
</evidence>
<dbReference type="PATRIC" id="fig|158500.4.peg.4783"/>
<evidence type="ECO:0000256" key="1">
    <source>
        <dbReference type="ARBA" id="ARBA00004651"/>
    </source>
</evidence>
<keyword evidence="3" id="KW-1003">Cell membrane</keyword>
<keyword evidence="4" id="KW-0973">c-di-GMP</keyword>